<dbReference type="InterPro" id="IPR027417">
    <property type="entry name" value="P-loop_NTPase"/>
</dbReference>
<keyword evidence="7" id="KW-0694">RNA-binding</keyword>
<dbReference type="EC" id="3.6.4.13" evidence="1"/>
<evidence type="ECO:0000313" key="12">
    <source>
        <dbReference type="EMBL" id="CAD5112086.1"/>
    </source>
</evidence>
<keyword evidence="4 8" id="KW-0347">Helicase</keyword>
<dbReference type="InterPro" id="IPR036612">
    <property type="entry name" value="KH_dom_type_1_sf"/>
</dbReference>
<organism evidence="12 13">
    <name type="scientific">Dimorphilus gyrociliatus</name>
    <dbReference type="NCBI Taxonomy" id="2664684"/>
    <lineage>
        <taxon>Eukaryota</taxon>
        <taxon>Metazoa</taxon>
        <taxon>Spiralia</taxon>
        <taxon>Lophotrochozoa</taxon>
        <taxon>Annelida</taxon>
        <taxon>Polychaeta</taxon>
        <taxon>Polychaeta incertae sedis</taxon>
        <taxon>Dinophilidae</taxon>
        <taxon>Dimorphilus</taxon>
    </lineage>
</organism>
<dbReference type="FunFam" id="3.40.50.300:FF:000079">
    <property type="entry name" value="probable ATP-dependent RNA helicase DDX17"/>
    <property type="match status" value="1"/>
</dbReference>
<evidence type="ECO:0000256" key="7">
    <source>
        <dbReference type="PROSITE-ProRule" id="PRU00117"/>
    </source>
</evidence>
<proteinExistence type="inferred from homology"/>
<dbReference type="PROSITE" id="PS50084">
    <property type="entry name" value="KH_TYPE_1"/>
    <property type="match status" value="1"/>
</dbReference>
<dbReference type="SMART" id="SM00487">
    <property type="entry name" value="DEXDc"/>
    <property type="match status" value="1"/>
</dbReference>
<dbReference type="PANTHER" id="PTHR47958">
    <property type="entry name" value="ATP-DEPENDENT RNA HELICASE DBP3"/>
    <property type="match status" value="1"/>
</dbReference>
<keyword evidence="3 8" id="KW-0378">Hydrolase</keyword>
<feature type="domain" description="Helicase ATP-binding" evidence="10">
    <location>
        <begin position="257"/>
        <end position="432"/>
    </location>
</feature>
<dbReference type="GO" id="GO:0003723">
    <property type="term" value="F:RNA binding"/>
    <property type="evidence" value="ECO:0007669"/>
    <property type="project" value="UniProtKB-UniRule"/>
</dbReference>
<name>A0A7I8V6Y1_9ANNE</name>
<dbReference type="InterPro" id="IPR014001">
    <property type="entry name" value="Helicase_ATP-bd"/>
</dbReference>
<evidence type="ECO:0000256" key="2">
    <source>
        <dbReference type="ARBA" id="ARBA00022741"/>
    </source>
</evidence>
<dbReference type="SUPFAM" id="SSF54791">
    <property type="entry name" value="Eukaryotic type KH-domain (KH-domain type I)"/>
    <property type="match status" value="1"/>
</dbReference>
<dbReference type="OrthoDB" id="196131at2759"/>
<sequence length="672" mass="76531">MEDIGWNDESEYSNRTRRGRRGGFSQRSNFGWGNSGGYSKENFVSEHYETEESDKYPVPGRFLGRIIGKGGSKIRELQESSGARLTICKDEYEGEFRNISLNGTEEQIEKAKCLIEEVIKYAESQPHRERERNTSYNARGNTNNVSRVGERTMIDWSVVHANKDKLEAEKWEDSLPMKKDFYFEDPDIASMTREEVRTIRRQNNNIQIDFMGDEEDLVDIPNPIINFDQAFKHYPGIMTEIEKAGFTEPSPIQKQSWPILLKGLDLIGIAQTGTGKTLAFLLPAFIHIDNQPTPREERGGANVLVLSPTRELALQIENEVKKYNYKNISCVCVYGGGNRKDQIKIVTKGVQIIVATPGRLNDLIEAKFIDVKSVTYLVLDEADRMLDMGFEPDIRKVLLDIRPDRQTVMTSATWPENVRRLAKQYMKNPVTCFVGSLDLAAVHSVEQEIRIIDEDEKRCLLLNFIHEERKPDEKVIVFVGRKTVADDIASDFALQGIYCQSLHGDRDQSDREQALLDLKEGNVSILIATDVASRGIDIKDISYVLNYDFPRHIEEYVHRVGRTGRAGRRGKSITFMTRNDWARAAELIDILEEAEQLVPDQLRSMADRFSIMRERKREKRFNERRTVNELSLAGSKDGRRRGGAGGAGAGGNSGYGRGRGIRRNDNFSMFSF</sequence>
<dbReference type="Gene3D" id="3.40.50.300">
    <property type="entry name" value="P-loop containing nucleotide triphosphate hydrolases"/>
    <property type="match status" value="2"/>
</dbReference>
<evidence type="ECO:0000256" key="9">
    <source>
        <dbReference type="SAM" id="MobiDB-lite"/>
    </source>
</evidence>
<dbReference type="GO" id="GO:0005524">
    <property type="term" value="F:ATP binding"/>
    <property type="evidence" value="ECO:0007669"/>
    <property type="project" value="UniProtKB-KW"/>
</dbReference>
<dbReference type="CDD" id="cd18787">
    <property type="entry name" value="SF2_C_DEAD"/>
    <property type="match status" value="1"/>
</dbReference>
<feature type="region of interest" description="Disordered" evidence="9">
    <location>
        <begin position="1"/>
        <end position="26"/>
    </location>
</feature>
<protein>
    <recommendedName>
        <fullName evidence="1">RNA helicase</fullName>
        <ecNumber evidence="1">3.6.4.13</ecNumber>
    </recommendedName>
</protein>
<evidence type="ECO:0000256" key="5">
    <source>
        <dbReference type="ARBA" id="ARBA00022840"/>
    </source>
</evidence>
<evidence type="ECO:0000256" key="6">
    <source>
        <dbReference type="ARBA" id="ARBA00047984"/>
    </source>
</evidence>
<dbReference type="CDD" id="cd17958">
    <property type="entry name" value="DEADc_DDX43_DDX53"/>
    <property type="match status" value="1"/>
</dbReference>
<comment type="caution">
    <text evidence="12">The sequence shown here is derived from an EMBL/GenBank/DDBJ whole genome shotgun (WGS) entry which is preliminary data.</text>
</comment>
<keyword evidence="2 8" id="KW-0547">Nucleotide-binding</keyword>
<dbReference type="Pfam" id="PF00271">
    <property type="entry name" value="Helicase_C"/>
    <property type="match status" value="1"/>
</dbReference>
<comment type="similarity">
    <text evidence="8">Belongs to the DEAD box helicase family.</text>
</comment>
<dbReference type="InterPro" id="IPR001650">
    <property type="entry name" value="Helicase_C-like"/>
</dbReference>
<keyword evidence="13" id="KW-1185">Reference proteome</keyword>
<dbReference type="Pfam" id="PF00270">
    <property type="entry name" value="DEAD"/>
    <property type="match status" value="1"/>
</dbReference>
<evidence type="ECO:0000256" key="3">
    <source>
        <dbReference type="ARBA" id="ARBA00022801"/>
    </source>
</evidence>
<dbReference type="Proteomes" id="UP000549394">
    <property type="component" value="Unassembled WGS sequence"/>
</dbReference>
<dbReference type="SMART" id="SM00322">
    <property type="entry name" value="KH"/>
    <property type="match status" value="1"/>
</dbReference>
<dbReference type="InterPro" id="IPR011545">
    <property type="entry name" value="DEAD/DEAH_box_helicase_dom"/>
</dbReference>
<keyword evidence="5 8" id="KW-0067">ATP-binding</keyword>
<dbReference type="AlphaFoldDB" id="A0A7I8V6Y1"/>
<dbReference type="Gene3D" id="3.30.1370.10">
    <property type="entry name" value="K Homology domain, type 1"/>
    <property type="match status" value="1"/>
</dbReference>
<evidence type="ECO:0000259" key="11">
    <source>
        <dbReference type="PROSITE" id="PS51194"/>
    </source>
</evidence>
<evidence type="ECO:0000256" key="4">
    <source>
        <dbReference type="ARBA" id="ARBA00022806"/>
    </source>
</evidence>
<dbReference type="SUPFAM" id="SSF52540">
    <property type="entry name" value="P-loop containing nucleoside triphosphate hydrolases"/>
    <property type="match status" value="1"/>
</dbReference>
<dbReference type="SMART" id="SM00490">
    <property type="entry name" value="HELICc"/>
    <property type="match status" value="1"/>
</dbReference>
<gene>
    <name evidence="12" type="ORF">DGYR_LOCUS1289</name>
</gene>
<dbReference type="InterPro" id="IPR004088">
    <property type="entry name" value="KH_dom_type_1"/>
</dbReference>
<dbReference type="GO" id="GO:0003724">
    <property type="term" value="F:RNA helicase activity"/>
    <property type="evidence" value="ECO:0007669"/>
    <property type="project" value="UniProtKB-EC"/>
</dbReference>
<comment type="catalytic activity">
    <reaction evidence="6">
        <text>ATP + H2O = ADP + phosphate + H(+)</text>
        <dbReference type="Rhea" id="RHEA:13065"/>
        <dbReference type="ChEBI" id="CHEBI:15377"/>
        <dbReference type="ChEBI" id="CHEBI:15378"/>
        <dbReference type="ChEBI" id="CHEBI:30616"/>
        <dbReference type="ChEBI" id="CHEBI:43474"/>
        <dbReference type="ChEBI" id="CHEBI:456216"/>
        <dbReference type="EC" id="3.6.4.13"/>
    </reaction>
</comment>
<evidence type="ECO:0000313" key="13">
    <source>
        <dbReference type="Proteomes" id="UP000549394"/>
    </source>
</evidence>
<dbReference type="FunFam" id="3.40.50.300:FF:000008">
    <property type="entry name" value="ATP-dependent RNA helicase RhlB"/>
    <property type="match status" value="1"/>
</dbReference>
<dbReference type="PROSITE" id="PS51192">
    <property type="entry name" value="HELICASE_ATP_BIND_1"/>
    <property type="match status" value="1"/>
</dbReference>
<evidence type="ECO:0000256" key="8">
    <source>
        <dbReference type="RuleBase" id="RU000492"/>
    </source>
</evidence>
<reference evidence="12 13" key="1">
    <citation type="submission" date="2020-08" db="EMBL/GenBank/DDBJ databases">
        <authorList>
            <person name="Hejnol A."/>
        </authorList>
    </citation>
    <scope>NUCLEOTIDE SEQUENCE [LARGE SCALE GENOMIC DNA]</scope>
</reference>
<dbReference type="Pfam" id="PF00013">
    <property type="entry name" value="KH_1"/>
    <property type="match status" value="1"/>
</dbReference>
<feature type="compositionally biased region" description="Gly residues" evidence="9">
    <location>
        <begin position="643"/>
        <end position="658"/>
    </location>
</feature>
<dbReference type="InterPro" id="IPR000629">
    <property type="entry name" value="RNA-helicase_DEAD-box_CS"/>
</dbReference>
<accession>A0A7I8V6Y1</accession>
<feature type="domain" description="Helicase C-terminal" evidence="11">
    <location>
        <begin position="444"/>
        <end position="606"/>
    </location>
</feature>
<evidence type="ECO:0000256" key="1">
    <source>
        <dbReference type="ARBA" id="ARBA00012552"/>
    </source>
</evidence>
<dbReference type="PROSITE" id="PS51194">
    <property type="entry name" value="HELICASE_CTER"/>
    <property type="match status" value="1"/>
</dbReference>
<dbReference type="GO" id="GO:0016787">
    <property type="term" value="F:hydrolase activity"/>
    <property type="evidence" value="ECO:0007669"/>
    <property type="project" value="UniProtKB-KW"/>
</dbReference>
<feature type="compositionally biased region" description="Acidic residues" evidence="9">
    <location>
        <begin position="1"/>
        <end position="11"/>
    </location>
</feature>
<feature type="region of interest" description="Disordered" evidence="9">
    <location>
        <begin position="627"/>
        <end position="660"/>
    </location>
</feature>
<dbReference type="PROSITE" id="PS00039">
    <property type="entry name" value="DEAD_ATP_HELICASE"/>
    <property type="match status" value="1"/>
</dbReference>
<dbReference type="InterPro" id="IPR004087">
    <property type="entry name" value="KH_dom"/>
</dbReference>
<evidence type="ECO:0000259" key="10">
    <source>
        <dbReference type="PROSITE" id="PS51192"/>
    </source>
</evidence>
<dbReference type="EMBL" id="CAJFCJ010000002">
    <property type="protein sequence ID" value="CAD5112086.1"/>
    <property type="molecule type" value="Genomic_DNA"/>
</dbReference>